<dbReference type="Gene3D" id="3.30.360.10">
    <property type="entry name" value="Dihydrodipicolinate Reductase, domain 2"/>
    <property type="match status" value="1"/>
</dbReference>
<dbReference type="EMBL" id="JARPZN010000008">
    <property type="protein sequence ID" value="MDT2690895.1"/>
    <property type="molecule type" value="Genomic_DNA"/>
</dbReference>
<sequence>MNLGIVGAGMIVHDFLTFAHELPNIEIAAICATPAEEEKIQNLAKENKIAKTYTNYDDMLKNNSIDTIYIAVPNHLHFHFTKKALESKKHAICEKPFTSNSKEAKELVEIARTNHLFLFEAVSTRFLPNVHKIKEMLPQLGNIKLFTANYSQYSSRYNAFKNGEILPAFDLKKSGGALMDLNIYNINLVVTLFGAPEKVDYHANIEHGIDTSGILTLDYPTFKFVGIAAKDCKAPIMSTIQGDAGYISIDSSANIVKDFLFATNSNNDNPERFDSNQGKHRMFHEFLAFIKMIEENDLEQCNELLQITLITMAIQTKARKQASIVFPAD</sequence>
<evidence type="ECO:0000259" key="2">
    <source>
        <dbReference type="Pfam" id="PF22725"/>
    </source>
</evidence>
<dbReference type="AlphaFoldDB" id="A0AAE4HSG9"/>
<protein>
    <submittedName>
        <fullName evidence="3">Gfo/Idh/MocA family oxidoreductase</fullName>
    </submittedName>
</protein>
<evidence type="ECO:0000313" key="3">
    <source>
        <dbReference type="EMBL" id="MDT2690895.1"/>
    </source>
</evidence>
<dbReference type="SUPFAM" id="SSF55347">
    <property type="entry name" value="Glyceraldehyde-3-phosphate dehydrogenase-like, C-terminal domain"/>
    <property type="match status" value="1"/>
</dbReference>
<dbReference type="Pfam" id="PF22725">
    <property type="entry name" value="GFO_IDH_MocA_C3"/>
    <property type="match status" value="1"/>
</dbReference>
<dbReference type="PANTHER" id="PTHR43054:SF1">
    <property type="entry name" value="SCYLLO-INOSITOL 2-DEHYDROGENASE (NADP(+)) IOLU"/>
    <property type="match status" value="1"/>
</dbReference>
<evidence type="ECO:0000259" key="1">
    <source>
        <dbReference type="Pfam" id="PF01408"/>
    </source>
</evidence>
<dbReference type="SUPFAM" id="SSF51735">
    <property type="entry name" value="NAD(P)-binding Rossmann-fold domains"/>
    <property type="match status" value="1"/>
</dbReference>
<feature type="domain" description="Gfo/Idh/MocA-like oxidoreductase N-terminal" evidence="1">
    <location>
        <begin position="2"/>
        <end position="118"/>
    </location>
</feature>
<dbReference type="RefSeq" id="WP_213334546.1">
    <property type="nucleotide sequence ID" value="NZ_JARPZN010000008.1"/>
</dbReference>
<feature type="domain" description="GFO/IDH/MocA-like oxidoreductase" evidence="2">
    <location>
        <begin position="139"/>
        <end position="221"/>
    </location>
</feature>
<dbReference type="Gene3D" id="3.40.50.720">
    <property type="entry name" value="NAD(P)-binding Rossmann-like Domain"/>
    <property type="match status" value="1"/>
</dbReference>
<dbReference type="PANTHER" id="PTHR43054">
    <property type="match status" value="1"/>
</dbReference>
<dbReference type="GeneID" id="83457901"/>
<dbReference type="GO" id="GO:0000166">
    <property type="term" value="F:nucleotide binding"/>
    <property type="evidence" value="ECO:0007669"/>
    <property type="project" value="InterPro"/>
</dbReference>
<dbReference type="Proteomes" id="UP001183682">
    <property type="component" value="Unassembled WGS sequence"/>
</dbReference>
<reference evidence="3" key="1">
    <citation type="submission" date="2023-03" db="EMBL/GenBank/DDBJ databases">
        <authorList>
            <person name="Shen W."/>
            <person name="Cai J."/>
        </authorList>
    </citation>
    <scope>NUCLEOTIDE SEQUENCE</scope>
    <source>
        <strain evidence="3">K69-2</strain>
    </source>
</reference>
<dbReference type="InterPro" id="IPR055170">
    <property type="entry name" value="GFO_IDH_MocA-like_dom"/>
</dbReference>
<accession>A0AAE4HSG9</accession>
<name>A0AAE4HSG9_ENTGA</name>
<comment type="caution">
    <text evidence="3">The sequence shown here is derived from an EMBL/GenBank/DDBJ whole genome shotgun (WGS) entry which is preliminary data.</text>
</comment>
<proteinExistence type="predicted"/>
<organism evidence="3 4">
    <name type="scientific">Enterococcus gallinarum</name>
    <dbReference type="NCBI Taxonomy" id="1353"/>
    <lineage>
        <taxon>Bacteria</taxon>
        <taxon>Bacillati</taxon>
        <taxon>Bacillota</taxon>
        <taxon>Bacilli</taxon>
        <taxon>Lactobacillales</taxon>
        <taxon>Enterococcaceae</taxon>
        <taxon>Enterococcus</taxon>
    </lineage>
</organism>
<dbReference type="InterPro" id="IPR036291">
    <property type="entry name" value="NAD(P)-bd_dom_sf"/>
</dbReference>
<dbReference type="InterPro" id="IPR000683">
    <property type="entry name" value="Gfo/Idh/MocA-like_OxRdtase_N"/>
</dbReference>
<dbReference type="Pfam" id="PF01408">
    <property type="entry name" value="GFO_IDH_MocA"/>
    <property type="match status" value="1"/>
</dbReference>
<evidence type="ECO:0000313" key="4">
    <source>
        <dbReference type="Proteomes" id="UP001183682"/>
    </source>
</evidence>
<gene>
    <name evidence="3" type="ORF">P7E30_11875</name>
</gene>